<dbReference type="EMBL" id="CCYD01003101">
    <property type="protein sequence ID" value="CEG50228.1"/>
    <property type="molecule type" value="Genomic_DNA"/>
</dbReference>
<dbReference type="OrthoDB" id="115278at2759"/>
<evidence type="ECO:0008006" key="4">
    <source>
        <dbReference type="Google" id="ProtNLM"/>
    </source>
</evidence>
<dbReference type="AlphaFoldDB" id="A0A0P1B8G7"/>
<evidence type="ECO:0000256" key="1">
    <source>
        <dbReference type="SAM" id="Phobius"/>
    </source>
</evidence>
<sequence length="398" mass="44387">MIELSVSSEELGRWNRQPEQAQTRTISWFVRIRNTLNRYSPLIPPTILLITLVVVLVQTRTNDADSSVDSNGLLLLKLEWSTQDNGSIHCANVTLLFCTEEFCKTEYVTDVETVAIQRSPTITTNDTGFFIDYTLDLRVGNDTLSSLCNVSDGFPLESTLYARKIGILNLHVVQAFHHQPTEMEYYNSSASSFANASSVLLEISASEEFDVVVVVNNSLITNSKARFVVFMINNDLHSALSSNGTACAYLRSGGNVSTYNTSVVSEPSLVISQDKSLLIFHIEDADDGMFNNSTTDGDDASNSSDSSTLDKLGRRILALESSRSRYKKALIIVLSVFGITSFLGAVLFIYQQRRKQQFIEEEMMLRNMRGDHDNELELMHTIYLLSSSSHSYEGSVEI</sequence>
<keyword evidence="1" id="KW-0812">Transmembrane</keyword>
<reference evidence="3" key="1">
    <citation type="submission" date="2014-09" db="EMBL/GenBank/DDBJ databases">
        <authorList>
            <person name="Sharma Rahul"/>
            <person name="Thines Marco"/>
        </authorList>
    </citation>
    <scope>NUCLEOTIDE SEQUENCE [LARGE SCALE GENOMIC DNA]</scope>
</reference>
<dbReference type="RefSeq" id="XP_024586597.1">
    <property type="nucleotide sequence ID" value="XM_024721505.1"/>
</dbReference>
<dbReference type="Proteomes" id="UP000054928">
    <property type="component" value="Unassembled WGS sequence"/>
</dbReference>
<dbReference type="GeneID" id="36403007"/>
<proteinExistence type="predicted"/>
<accession>A0A0P1B8G7</accession>
<name>A0A0P1B8G7_PLAHL</name>
<evidence type="ECO:0000313" key="2">
    <source>
        <dbReference type="EMBL" id="CEG50228.1"/>
    </source>
</evidence>
<keyword evidence="1" id="KW-0472">Membrane</keyword>
<evidence type="ECO:0000313" key="3">
    <source>
        <dbReference type="Proteomes" id="UP000054928"/>
    </source>
</evidence>
<protein>
    <recommendedName>
        <fullName evidence="4">Transmembrane protein</fullName>
    </recommendedName>
</protein>
<organism evidence="2 3">
    <name type="scientific">Plasmopara halstedii</name>
    <name type="common">Downy mildew of sunflower</name>
    <dbReference type="NCBI Taxonomy" id="4781"/>
    <lineage>
        <taxon>Eukaryota</taxon>
        <taxon>Sar</taxon>
        <taxon>Stramenopiles</taxon>
        <taxon>Oomycota</taxon>
        <taxon>Peronosporomycetes</taxon>
        <taxon>Peronosporales</taxon>
        <taxon>Peronosporaceae</taxon>
        <taxon>Plasmopara</taxon>
    </lineage>
</organism>
<keyword evidence="3" id="KW-1185">Reference proteome</keyword>
<feature type="transmembrane region" description="Helical" evidence="1">
    <location>
        <begin position="329"/>
        <end position="350"/>
    </location>
</feature>
<keyword evidence="1" id="KW-1133">Transmembrane helix</keyword>